<evidence type="ECO:0000313" key="2">
    <source>
        <dbReference type="EMBL" id="JAW15971.1"/>
    </source>
</evidence>
<sequence length="73" mass="7920">MVTSLFFSSLFVVFDVRATTSPALLHTPIKSSIVFGSLSCMTLRFTKLNCNVGIDRSSSKQGTTLVSFVKVIS</sequence>
<keyword evidence="1" id="KW-0732">Signal</keyword>
<organism evidence="2">
    <name type="scientific">Panstrongylus lignarius</name>
    <dbReference type="NCBI Taxonomy" id="156445"/>
    <lineage>
        <taxon>Eukaryota</taxon>
        <taxon>Metazoa</taxon>
        <taxon>Ecdysozoa</taxon>
        <taxon>Arthropoda</taxon>
        <taxon>Hexapoda</taxon>
        <taxon>Insecta</taxon>
        <taxon>Pterygota</taxon>
        <taxon>Neoptera</taxon>
        <taxon>Paraneoptera</taxon>
        <taxon>Hemiptera</taxon>
        <taxon>Heteroptera</taxon>
        <taxon>Panheteroptera</taxon>
        <taxon>Cimicomorpha</taxon>
        <taxon>Reduviidae</taxon>
        <taxon>Triatominae</taxon>
        <taxon>Panstrongylus</taxon>
    </lineage>
</organism>
<dbReference type="AlphaFoldDB" id="A0A224Y5Y1"/>
<name>A0A224Y5Y1_9HEMI</name>
<reference evidence="2" key="1">
    <citation type="journal article" date="2018" name="PLoS Negl. Trop. Dis.">
        <title>An insight into the salivary gland and fat body transcriptome of Panstrongylus lignarius (Hemiptera: Heteroptera), the main vector of Chagas disease in Peru.</title>
        <authorList>
            <person name="Nevoa J.C."/>
            <person name="Mendes M.T."/>
            <person name="da Silva M.V."/>
            <person name="Soares S.C."/>
            <person name="Oliveira C.J.F."/>
            <person name="Ribeiro J.M.C."/>
        </authorList>
    </citation>
    <scope>NUCLEOTIDE SEQUENCE</scope>
</reference>
<accession>A0A224Y5Y1</accession>
<dbReference type="EMBL" id="GFTR01000455">
    <property type="protein sequence ID" value="JAW15971.1"/>
    <property type="molecule type" value="Transcribed_RNA"/>
</dbReference>
<protein>
    <submittedName>
        <fullName evidence="2">Putative secreted protein</fullName>
    </submittedName>
</protein>
<evidence type="ECO:0000256" key="1">
    <source>
        <dbReference type="SAM" id="SignalP"/>
    </source>
</evidence>
<feature type="signal peptide" evidence="1">
    <location>
        <begin position="1"/>
        <end position="18"/>
    </location>
</feature>
<proteinExistence type="predicted"/>
<feature type="chain" id="PRO_5013234221" evidence="1">
    <location>
        <begin position="19"/>
        <end position="73"/>
    </location>
</feature>